<feature type="domain" description="RsgI N-terminal anti-sigma" evidence="6">
    <location>
        <begin position="4"/>
        <end position="36"/>
    </location>
</feature>
<comment type="caution">
    <text evidence="8">The sequence shown here is derived from an EMBL/GenBank/DDBJ whole genome shotgun (WGS) entry which is preliminary data.</text>
</comment>
<evidence type="ECO:0000256" key="3">
    <source>
        <dbReference type="ARBA" id="ARBA00022692"/>
    </source>
</evidence>
<dbReference type="InterPro" id="IPR055431">
    <property type="entry name" value="RsgI_M"/>
</dbReference>
<accession>A0A938XIW2</accession>
<evidence type="ECO:0000313" key="8">
    <source>
        <dbReference type="EMBL" id="MBM6825946.1"/>
    </source>
</evidence>
<evidence type="ECO:0000259" key="6">
    <source>
        <dbReference type="Pfam" id="PF12791"/>
    </source>
</evidence>
<keyword evidence="3" id="KW-0812">Transmembrane</keyword>
<keyword evidence="4" id="KW-1133">Transmembrane helix</keyword>
<organism evidence="8 9">
    <name type="scientific">Mordavella massiliensis</name>
    <dbReference type="NCBI Taxonomy" id="1871024"/>
    <lineage>
        <taxon>Bacteria</taxon>
        <taxon>Bacillati</taxon>
        <taxon>Bacillota</taxon>
        <taxon>Clostridia</taxon>
        <taxon>Eubacteriales</taxon>
        <taxon>Clostridiaceae</taxon>
        <taxon>Mordavella</taxon>
    </lineage>
</organism>
<feature type="domain" description="Anti-sigma factor RsgI-like middle" evidence="7">
    <location>
        <begin position="82"/>
        <end position="191"/>
    </location>
</feature>
<dbReference type="AlphaFoldDB" id="A0A938XIW2"/>
<sequence>MKYMVMECHPGYAVVLSDDGNFLKVANMHYEVGQTVADVIEMQYPLPEKKKKSRWIYTIAATAACLALIITSVFRMGHGTAYASVYMRINPEVRIDVTRDDLVVGLDGVNEDGEKLADNYNFTEKKLDQVMDELVDKAADQGYLQEGGRISLTLDADDDEWVVSHSASLKDHLNHHLEERMSVTIEVTNDSYKDNKVTIPVYPDASGYGDDGDSGYGESGYGNSEYD</sequence>
<comment type="subcellular location">
    <subcellularLocation>
        <location evidence="1">Cell membrane</location>
        <topology evidence="1">Single-pass membrane protein</topology>
    </subcellularLocation>
</comment>
<keyword evidence="5" id="KW-0472">Membrane</keyword>
<evidence type="ECO:0000256" key="5">
    <source>
        <dbReference type="ARBA" id="ARBA00023136"/>
    </source>
</evidence>
<evidence type="ECO:0000259" key="7">
    <source>
        <dbReference type="Pfam" id="PF23750"/>
    </source>
</evidence>
<proteinExistence type="predicted"/>
<evidence type="ECO:0000256" key="1">
    <source>
        <dbReference type="ARBA" id="ARBA00004162"/>
    </source>
</evidence>
<dbReference type="GO" id="GO:0005886">
    <property type="term" value="C:plasma membrane"/>
    <property type="evidence" value="ECO:0007669"/>
    <property type="project" value="UniProtKB-SubCell"/>
</dbReference>
<reference evidence="8" key="2">
    <citation type="journal article" date="2021" name="Sci. Rep.">
        <title>The distribution of antibiotic resistance genes in chicken gut microbiota commensals.</title>
        <authorList>
            <person name="Juricova H."/>
            <person name="Matiasovicova J."/>
            <person name="Kubasova T."/>
            <person name="Cejkova D."/>
            <person name="Rychlik I."/>
        </authorList>
    </citation>
    <scope>NUCLEOTIDE SEQUENCE</scope>
    <source>
        <strain evidence="8">An420c</strain>
    </source>
</reference>
<protein>
    <submittedName>
        <fullName evidence="8">Uncharacterized protein</fullName>
    </submittedName>
</protein>
<dbReference type="RefSeq" id="WP_204908015.1">
    <property type="nucleotide sequence ID" value="NZ_JACJLV010000005.1"/>
</dbReference>
<dbReference type="Proteomes" id="UP000713880">
    <property type="component" value="Unassembled WGS sequence"/>
</dbReference>
<reference evidence="8" key="1">
    <citation type="submission" date="2020-08" db="EMBL/GenBank/DDBJ databases">
        <authorList>
            <person name="Cejkova D."/>
            <person name="Kubasova T."/>
            <person name="Jahodarova E."/>
            <person name="Rychlik I."/>
        </authorList>
    </citation>
    <scope>NUCLEOTIDE SEQUENCE</scope>
    <source>
        <strain evidence="8">An420c</strain>
    </source>
</reference>
<evidence type="ECO:0000256" key="2">
    <source>
        <dbReference type="ARBA" id="ARBA00022475"/>
    </source>
</evidence>
<evidence type="ECO:0000313" key="9">
    <source>
        <dbReference type="Proteomes" id="UP000713880"/>
    </source>
</evidence>
<dbReference type="Pfam" id="PF12791">
    <property type="entry name" value="RsgI_N"/>
    <property type="match status" value="1"/>
</dbReference>
<dbReference type="InterPro" id="IPR024449">
    <property type="entry name" value="Anti-sigma_RsgI_N"/>
</dbReference>
<dbReference type="Pfam" id="PF23750">
    <property type="entry name" value="RsgI_M"/>
    <property type="match status" value="1"/>
</dbReference>
<name>A0A938XIW2_9CLOT</name>
<dbReference type="EMBL" id="JACJLV010000005">
    <property type="protein sequence ID" value="MBM6825946.1"/>
    <property type="molecule type" value="Genomic_DNA"/>
</dbReference>
<keyword evidence="2" id="KW-1003">Cell membrane</keyword>
<evidence type="ECO:0000256" key="4">
    <source>
        <dbReference type="ARBA" id="ARBA00022989"/>
    </source>
</evidence>
<gene>
    <name evidence="8" type="ORF">H6A13_02350</name>
</gene>
<keyword evidence="9" id="KW-1185">Reference proteome</keyword>